<dbReference type="RefSeq" id="WP_214399286.1">
    <property type="nucleotide sequence ID" value="NZ_LR792632.1"/>
</dbReference>
<keyword evidence="1" id="KW-0812">Transmembrane</keyword>
<protein>
    <submittedName>
        <fullName evidence="2">Uncharacterized protein</fullName>
    </submittedName>
</protein>
<organism evidence="2 3">
    <name type="scientific">Methanocaldococcus lauensis</name>
    <dbReference type="NCBI Taxonomy" id="2546128"/>
    <lineage>
        <taxon>Archaea</taxon>
        <taxon>Methanobacteriati</taxon>
        <taxon>Methanobacteriota</taxon>
        <taxon>Methanomada group</taxon>
        <taxon>Methanococci</taxon>
        <taxon>Methanococcales</taxon>
        <taxon>Methanocaldococcaceae</taxon>
        <taxon>Methanocaldococcus</taxon>
    </lineage>
</organism>
<gene>
    <name evidence="2" type="ORF">MLAUSG7_0907</name>
</gene>
<dbReference type="EMBL" id="LR792632">
    <property type="protein sequence ID" value="CAB3288804.1"/>
    <property type="molecule type" value="Genomic_DNA"/>
</dbReference>
<feature type="transmembrane region" description="Helical" evidence="1">
    <location>
        <begin position="110"/>
        <end position="127"/>
    </location>
</feature>
<keyword evidence="1" id="KW-1133">Transmembrane helix</keyword>
<sequence length="132" mass="15496">MINKESNYDKTKSVIIGIFIFILMLIVVEYLIELFVINYLPKSSINWDNVIYSFISPICVFLSFSLSTYFFSKGKVKEFAKFTVKFFGVSFIIGIIFLFLWIFFKREIPSMGGYTIVVLLLFLENIFEKLDK</sequence>
<evidence type="ECO:0000256" key="1">
    <source>
        <dbReference type="SAM" id="Phobius"/>
    </source>
</evidence>
<dbReference type="AlphaFoldDB" id="A0A8D6SVW0"/>
<feature type="transmembrane region" description="Helical" evidence="1">
    <location>
        <begin position="84"/>
        <end position="104"/>
    </location>
</feature>
<accession>A0A8D6SVW0</accession>
<reference evidence="2 3" key="1">
    <citation type="submission" date="2020-04" db="EMBL/GenBank/DDBJ databases">
        <authorList>
            <consortium name="Genoscope - CEA"/>
            <person name="William W."/>
        </authorList>
    </citation>
    <scope>NUCLEOTIDE SEQUENCE [LARGE SCALE GENOMIC DNA]</scope>
    <source>
        <strain evidence="2 3">SG7</strain>
    </source>
</reference>
<name>A0A8D6SVW0_9EURY</name>
<keyword evidence="3" id="KW-1185">Reference proteome</keyword>
<feature type="transmembrane region" description="Helical" evidence="1">
    <location>
        <begin position="12"/>
        <end position="32"/>
    </location>
</feature>
<dbReference type="Proteomes" id="UP000679213">
    <property type="component" value="Chromosome I"/>
</dbReference>
<dbReference type="GeneID" id="65883709"/>
<feature type="transmembrane region" description="Helical" evidence="1">
    <location>
        <begin position="52"/>
        <end position="72"/>
    </location>
</feature>
<keyword evidence="1" id="KW-0472">Membrane</keyword>
<dbReference type="KEGG" id="mesg:MLAUSG7_0907"/>
<proteinExistence type="predicted"/>
<evidence type="ECO:0000313" key="3">
    <source>
        <dbReference type="Proteomes" id="UP000679213"/>
    </source>
</evidence>
<evidence type="ECO:0000313" key="2">
    <source>
        <dbReference type="EMBL" id="CAB3288804.1"/>
    </source>
</evidence>